<proteinExistence type="inferred from homology"/>
<feature type="coiled-coil region" evidence="8">
    <location>
        <begin position="326"/>
        <end position="378"/>
    </location>
</feature>
<keyword evidence="8" id="KW-0175">Coiled coil</keyword>
<sequence length="394" mass="45345">MINLLILILILFSINVQAETLNLKKSIELALKNNLLIQEKLAQIKAATESVKVAKSEFFPKFQTSYSYTRLGEEPYMIAKNVPGQPKFVMGPQDNYTWDIGFIQPIFTGFYLSSQYRLSKLGVDISKLEKIEAEQEVIRQVKVSYFKVLLAEKYKKVAEIAVKNLSAHLKDAKALYDIGIIPLNDLLKSKVALANAKQDLVRADNNLQTAISAFNILLRFDINHPTKIEDILTYKPLNLTLNEAMKIAIKERPEIKQIAKRLEQMDVQIKMAKSAYYPQIAMIGKYERIGDDPGIDGTGYRNPDQFYLTLEAKWTFWEWGKTRAKIKSLIWRKKALEKILEQLKDQIKLQVKQAYLNLKEAEKNIETARISVEQAKENYRLTDLQYKNQITTST</sequence>
<gene>
    <name evidence="9" type="ORF">ENG63_07915</name>
</gene>
<evidence type="ECO:0000256" key="6">
    <source>
        <dbReference type="ARBA" id="ARBA00023136"/>
    </source>
</evidence>
<name>A0A7C0Y378_DESA2</name>
<dbReference type="PANTHER" id="PTHR30026">
    <property type="entry name" value="OUTER MEMBRANE PROTEIN TOLC"/>
    <property type="match status" value="1"/>
</dbReference>
<keyword evidence="3" id="KW-0813">Transport</keyword>
<reference evidence="9" key="1">
    <citation type="journal article" date="2020" name="mSystems">
        <title>Genome- and Community-Level Interaction Insights into Carbon Utilization and Element Cycling Functions of Hydrothermarchaeota in Hydrothermal Sediment.</title>
        <authorList>
            <person name="Zhou Z."/>
            <person name="Liu Y."/>
            <person name="Xu W."/>
            <person name="Pan J."/>
            <person name="Luo Z.H."/>
            <person name="Li M."/>
        </authorList>
    </citation>
    <scope>NUCLEOTIDE SEQUENCE [LARGE SCALE GENOMIC DNA]</scope>
    <source>
        <strain evidence="9">HyVt-233</strain>
    </source>
</reference>
<keyword evidence="6" id="KW-0472">Membrane</keyword>
<organism evidence="9">
    <name type="scientific">Desulfofervidus auxilii</name>
    <dbReference type="NCBI Taxonomy" id="1621989"/>
    <lineage>
        <taxon>Bacteria</taxon>
        <taxon>Pseudomonadati</taxon>
        <taxon>Thermodesulfobacteriota</taxon>
        <taxon>Candidatus Desulfofervidia</taxon>
        <taxon>Candidatus Desulfofervidales</taxon>
        <taxon>Candidatus Desulfofervidaceae</taxon>
        <taxon>Candidatus Desulfofervidus</taxon>
    </lineage>
</organism>
<accession>A0A7C0Y378</accession>
<dbReference type="EMBL" id="DRBS01000294">
    <property type="protein sequence ID" value="HDD44767.1"/>
    <property type="molecule type" value="Genomic_DNA"/>
</dbReference>
<dbReference type="Proteomes" id="UP000886289">
    <property type="component" value="Unassembled WGS sequence"/>
</dbReference>
<dbReference type="SUPFAM" id="SSF56954">
    <property type="entry name" value="Outer membrane efflux proteins (OEP)"/>
    <property type="match status" value="1"/>
</dbReference>
<dbReference type="GO" id="GO:0009279">
    <property type="term" value="C:cell outer membrane"/>
    <property type="evidence" value="ECO:0007669"/>
    <property type="project" value="UniProtKB-SubCell"/>
</dbReference>
<keyword evidence="7" id="KW-0998">Cell outer membrane</keyword>
<evidence type="ECO:0000313" key="9">
    <source>
        <dbReference type="EMBL" id="HDD44767.1"/>
    </source>
</evidence>
<evidence type="ECO:0000256" key="4">
    <source>
        <dbReference type="ARBA" id="ARBA00022452"/>
    </source>
</evidence>
<comment type="similarity">
    <text evidence="2">Belongs to the outer membrane factor (OMF) (TC 1.B.17) family.</text>
</comment>
<evidence type="ECO:0000256" key="5">
    <source>
        <dbReference type="ARBA" id="ARBA00022692"/>
    </source>
</evidence>
<keyword evidence="4" id="KW-1134">Transmembrane beta strand</keyword>
<dbReference type="Gene3D" id="1.20.1600.10">
    <property type="entry name" value="Outer membrane efflux proteins (OEP)"/>
    <property type="match status" value="1"/>
</dbReference>
<dbReference type="InterPro" id="IPR003423">
    <property type="entry name" value="OMP_efflux"/>
</dbReference>
<evidence type="ECO:0000256" key="7">
    <source>
        <dbReference type="ARBA" id="ARBA00023237"/>
    </source>
</evidence>
<comment type="subcellular location">
    <subcellularLocation>
        <location evidence="1">Cell outer membrane</location>
    </subcellularLocation>
</comment>
<dbReference type="PANTHER" id="PTHR30026:SF20">
    <property type="entry name" value="OUTER MEMBRANE PROTEIN TOLC"/>
    <property type="match status" value="1"/>
</dbReference>
<dbReference type="AlphaFoldDB" id="A0A7C0Y378"/>
<evidence type="ECO:0000256" key="8">
    <source>
        <dbReference type="SAM" id="Coils"/>
    </source>
</evidence>
<dbReference type="Pfam" id="PF02321">
    <property type="entry name" value="OEP"/>
    <property type="match status" value="2"/>
</dbReference>
<keyword evidence="5" id="KW-0812">Transmembrane</keyword>
<evidence type="ECO:0000256" key="2">
    <source>
        <dbReference type="ARBA" id="ARBA00007613"/>
    </source>
</evidence>
<dbReference type="GO" id="GO:1990281">
    <property type="term" value="C:efflux pump complex"/>
    <property type="evidence" value="ECO:0007669"/>
    <property type="project" value="TreeGrafter"/>
</dbReference>
<feature type="non-terminal residue" evidence="9">
    <location>
        <position position="394"/>
    </location>
</feature>
<dbReference type="GO" id="GO:0015288">
    <property type="term" value="F:porin activity"/>
    <property type="evidence" value="ECO:0007669"/>
    <property type="project" value="TreeGrafter"/>
</dbReference>
<evidence type="ECO:0000256" key="3">
    <source>
        <dbReference type="ARBA" id="ARBA00022448"/>
    </source>
</evidence>
<dbReference type="InterPro" id="IPR051906">
    <property type="entry name" value="TolC-like"/>
</dbReference>
<evidence type="ECO:0000256" key="1">
    <source>
        <dbReference type="ARBA" id="ARBA00004442"/>
    </source>
</evidence>
<dbReference type="GO" id="GO:0015562">
    <property type="term" value="F:efflux transmembrane transporter activity"/>
    <property type="evidence" value="ECO:0007669"/>
    <property type="project" value="InterPro"/>
</dbReference>
<protein>
    <submittedName>
        <fullName evidence="9">TolC family protein</fullName>
    </submittedName>
</protein>
<comment type="caution">
    <text evidence="9">The sequence shown here is derived from an EMBL/GenBank/DDBJ whole genome shotgun (WGS) entry which is preliminary data.</text>
</comment>